<evidence type="ECO:0000313" key="2">
    <source>
        <dbReference type="Proteomes" id="UP000249046"/>
    </source>
</evidence>
<protein>
    <recommendedName>
        <fullName evidence="3">DUF2188 domain-containing protein</fullName>
    </recommendedName>
</protein>
<comment type="caution">
    <text evidence="1">The sequence shown here is derived from an EMBL/GenBank/DDBJ whole genome shotgun (WGS) entry which is preliminary data.</text>
</comment>
<proteinExistence type="predicted"/>
<evidence type="ECO:0008006" key="3">
    <source>
        <dbReference type="Google" id="ProtNLM"/>
    </source>
</evidence>
<dbReference type="Proteomes" id="UP000249046">
    <property type="component" value="Unassembled WGS sequence"/>
</dbReference>
<dbReference type="AlphaFoldDB" id="A0A2W5KQN9"/>
<accession>A0A2W5KQN9</accession>
<name>A0A2W5KQN9_9GAMM</name>
<organism evidence="1 2">
    <name type="scientific">Rhodanobacter denitrificans</name>
    <dbReference type="NCBI Taxonomy" id="666685"/>
    <lineage>
        <taxon>Bacteria</taxon>
        <taxon>Pseudomonadati</taxon>
        <taxon>Pseudomonadota</taxon>
        <taxon>Gammaproteobacteria</taxon>
        <taxon>Lysobacterales</taxon>
        <taxon>Rhodanobacteraceae</taxon>
        <taxon>Rhodanobacter</taxon>
    </lineage>
</organism>
<sequence length="80" mass="8874">MKRQVLHVVHASADGRWHLNREGGSNEGSFDTKQAAIEAGRSRAKDVHTRGGLAQLVVHREDGSFETEYTYGDDPRRTPG</sequence>
<dbReference type="Pfam" id="PF09954">
    <property type="entry name" value="DUF2188"/>
    <property type="match status" value="1"/>
</dbReference>
<dbReference type="EMBL" id="QFPO01000003">
    <property type="protein sequence ID" value="PZQ18369.1"/>
    <property type="molecule type" value="Genomic_DNA"/>
</dbReference>
<dbReference type="InterPro" id="IPR018691">
    <property type="entry name" value="DUF2188"/>
</dbReference>
<reference evidence="1 2" key="1">
    <citation type="submission" date="2017-08" db="EMBL/GenBank/DDBJ databases">
        <title>Infants hospitalized years apart are colonized by the same room-sourced microbial strains.</title>
        <authorList>
            <person name="Brooks B."/>
            <person name="Olm M.R."/>
            <person name="Firek B.A."/>
            <person name="Baker R."/>
            <person name="Thomas B.C."/>
            <person name="Morowitz M.J."/>
            <person name="Banfield J.F."/>
        </authorList>
    </citation>
    <scope>NUCLEOTIDE SEQUENCE [LARGE SCALE GENOMIC DNA]</scope>
    <source>
        <strain evidence="1">S2_005_003_R2_42</strain>
    </source>
</reference>
<gene>
    <name evidence="1" type="ORF">DI564_03420</name>
</gene>
<evidence type="ECO:0000313" key="1">
    <source>
        <dbReference type="EMBL" id="PZQ18369.1"/>
    </source>
</evidence>